<comment type="caution">
    <text evidence="2">The sequence shown here is derived from an EMBL/GenBank/DDBJ whole genome shotgun (WGS) entry which is preliminary data.</text>
</comment>
<feature type="region of interest" description="Disordered" evidence="1">
    <location>
        <begin position="1"/>
        <end position="35"/>
    </location>
</feature>
<evidence type="ECO:0000256" key="1">
    <source>
        <dbReference type="SAM" id="MobiDB-lite"/>
    </source>
</evidence>
<organism evidence="2">
    <name type="scientific">marine sediment metagenome</name>
    <dbReference type="NCBI Taxonomy" id="412755"/>
    <lineage>
        <taxon>unclassified sequences</taxon>
        <taxon>metagenomes</taxon>
        <taxon>ecological metagenomes</taxon>
    </lineage>
</organism>
<sequence>SRRPSDAEPHSDEVAVSGTSAGATLGTAPPTLSLHPGLEEDTVVYQEAAHRVPRSPLRRPIARQQALPLSNLIVVKSTPLHADPLSRLRLAHALLDYRIWIPVHEGTEGRQRLNTPVPVIRLLTPLLAEPLKPGLERCLVPNLLRLRHAATAAARTVPPASGSPPGVQVEAPGPGSCLRP</sequence>
<reference evidence="2" key="1">
    <citation type="journal article" date="2015" name="Nature">
        <title>Complex archaea that bridge the gap between prokaryotes and eukaryotes.</title>
        <authorList>
            <person name="Spang A."/>
            <person name="Saw J.H."/>
            <person name="Jorgensen S.L."/>
            <person name="Zaremba-Niedzwiedzka K."/>
            <person name="Martijn J."/>
            <person name="Lind A.E."/>
            <person name="van Eijk R."/>
            <person name="Schleper C."/>
            <person name="Guy L."/>
            <person name="Ettema T.J."/>
        </authorList>
    </citation>
    <scope>NUCLEOTIDE SEQUENCE</scope>
</reference>
<accession>A0A0F9GST4</accession>
<name>A0A0F9GST4_9ZZZZ</name>
<feature type="non-terminal residue" evidence="2">
    <location>
        <position position="1"/>
    </location>
</feature>
<proteinExistence type="predicted"/>
<evidence type="ECO:0000313" key="2">
    <source>
        <dbReference type="EMBL" id="KKL72430.1"/>
    </source>
</evidence>
<gene>
    <name evidence="2" type="ORF">LCGC14_2085010</name>
</gene>
<feature type="compositionally biased region" description="Basic and acidic residues" evidence="1">
    <location>
        <begin position="1"/>
        <end position="13"/>
    </location>
</feature>
<feature type="region of interest" description="Disordered" evidence="1">
    <location>
        <begin position="155"/>
        <end position="180"/>
    </location>
</feature>
<dbReference type="EMBL" id="LAZR01025277">
    <property type="protein sequence ID" value="KKL72430.1"/>
    <property type="molecule type" value="Genomic_DNA"/>
</dbReference>
<protein>
    <submittedName>
        <fullName evidence="2">Uncharacterized protein</fullName>
    </submittedName>
</protein>
<dbReference type="AlphaFoldDB" id="A0A0F9GST4"/>